<dbReference type="EMBL" id="MU276000">
    <property type="protein sequence ID" value="KAI0043912.1"/>
    <property type="molecule type" value="Genomic_DNA"/>
</dbReference>
<reference evidence="1" key="2">
    <citation type="journal article" date="2022" name="New Phytol.">
        <title>Evolutionary transition to the ectomycorrhizal habit in the genomes of a hyperdiverse lineage of mushroom-forming fungi.</title>
        <authorList>
            <person name="Looney B."/>
            <person name="Miyauchi S."/>
            <person name="Morin E."/>
            <person name="Drula E."/>
            <person name="Courty P.E."/>
            <person name="Kohler A."/>
            <person name="Kuo A."/>
            <person name="LaButti K."/>
            <person name="Pangilinan J."/>
            <person name="Lipzen A."/>
            <person name="Riley R."/>
            <person name="Andreopoulos W."/>
            <person name="He G."/>
            <person name="Johnson J."/>
            <person name="Nolan M."/>
            <person name="Tritt A."/>
            <person name="Barry K.W."/>
            <person name="Grigoriev I.V."/>
            <person name="Nagy L.G."/>
            <person name="Hibbett D."/>
            <person name="Henrissat B."/>
            <person name="Matheny P.B."/>
            <person name="Labbe J."/>
            <person name="Martin F.M."/>
        </authorList>
    </citation>
    <scope>NUCLEOTIDE SEQUENCE</scope>
    <source>
        <strain evidence="1">FP105234-sp</strain>
    </source>
</reference>
<reference evidence="1" key="1">
    <citation type="submission" date="2021-02" db="EMBL/GenBank/DDBJ databases">
        <authorList>
            <consortium name="DOE Joint Genome Institute"/>
            <person name="Ahrendt S."/>
            <person name="Looney B.P."/>
            <person name="Miyauchi S."/>
            <person name="Morin E."/>
            <person name="Drula E."/>
            <person name="Courty P.E."/>
            <person name="Chicoki N."/>
            <person name="Fauchery L."/>
            <person name="Kohler A."/>
            <person name="Kuo A."/>
            <person name="Labutti K."/>
            <person name="Pangilinan J."/>
            <person name="Lipzen A."/>
            <person name="Riley R."/>
            <person name="Andreopoulos W."/>
            <person name="He G."/>
            <person name="Johnson J."/>
            <person name="Barry K.W."/>
            <person name="Grigoriev I.V."/>
            <person name="Nagy L."/>
            <person name="Hibbett D."/>
            <person name="Henrissat B."/>
            <person name="Matheny P.B."/>
            <person name="Labbe J."/>
            <person name="Martin F."/>
        </authorList>
    </citation>
    <scope>NUCLEOTIDE SEQUENCE</scope>
    <source>
        <strain evidence="1">FP105234-sp</strain>
    </source>
</reference>
<proteinExistence type="predicted"/>
<sequence>MPPHTPTNVELYQALEHALVSDVEPTPTVLHSYIKGENPSWGVSKKRLRVILRNVLLSDWRRAPSPMHCNALLIVPDPYTAPPAAFQGCVHGLQVEMDADGYPTARVLQELVGGSEKTTHYVDVNLEVGQDVPPCDKRAYCYIYRSMGFEGPVVVVKGRPAYPDGKVVYSSEFSDDDMRYATWWYKRSRP</sequence>
<gene>
    <name evidence="1" type="ORF">FA95DRAFT_1608984</name>
</gene>
<evidence type="ECO:0000313" key="2">
    <source>
        <dbReference type="Proteomes" id="UP000814033"/>
    </source>
</evidence>
<evidence type="ECO:0000313" key="1">
    <source>
        <dbReference type="EMBL" id="KAI0043912.1"/>
    </source>
</evidence>
<comment type="caution">
    <text evidence="1">The sequence shown here is derived from an EMBL/GenBank/DDBJ whole genome shotgun (WGS) entry which is preliminary data.</text>
</comment>
<accession>A0ACB8RJE4</accession>
<keyword evidence="2" id="KW-1185">Reference proteome</keyword>
<organism evidence="1 2">
    <name type="scientific">Auriscalpium vulgare</name>
    <dbReference type="NCBI Taxonomy" id="40419"/>
    <lineage>
        <taxon>Eukaryota</taxon>
        <taxon>Fungi</taxon>
        <taxon>Dikarya</taxon>
        <taxon>Basidiomycota</taxon>
        <taxon>Agaricomycotina</taxon>
        <taxon>Agaricomycetes</taxon>
        <taxon>Russulales</taxon>
        <taxon>Auriscalpiaceae</taxon>
        <taxon>Auriscalpium</taxon>
    </lineage>
</organism>
<name>A0ACB8RJE4_9AGAM</name>
<protein>
    <submittedName>
        <fullName evidence="1">Uncharacterized protein</fullName>
    </submittedName>
</protein>
<dbReference type="Proteomes" id="UP000814033">
    <property type="component" value="Unassembled WGS sequence"/>
</dbReference>